<evidence type="ECO:0000259" key="9">
    <source>
        <dbReference type="PROSITE" id="PS50045"/>
    </source>
</evidence>
<dbReference type="InterPro" id="IPR010523">
    <property type="entry name" value="XylR_N"/>
</dbReference>
<feature type="domain" description="Sigma-54 factor interaction" evidence="9">
    <location>
        <begin position="253"/>
        <end position="482"/>
    </location>
</feature>
<dbReference type="SMART" id="SM00382">
    <property type="entry name" value="AAA"/>
    <property type="match status" value="1"/>
</dbReference>
<evidence type="ECO:0000256" key="1">
    <source>
        <dbReference type="ARBA" id="ARBA00022741"/>
    </source>
</evidence>
<keyword evidence="6" id="KW-0010">Activator</keyword>
<organism evidence="10 11">
    <name type="scientific">Candidatus Terasakiella magnetica</name>
    <dbReference type="NCBI Taxonomy" id="1867952"/>
    <lineage>
        <taxon>Bacteria</taxon>
        <taxon>Pseudomonadati</taxon>
        <taxon>Pseudomonadota</taxon>
        <taxon>Alphaproteobacteria</taxon>
        <taxon>Rhodospirillales</taxon>
        <taxon>Terasakiellaceae</taxon>
        <taxon>Terasakiella</taxon>
    </lineage>
</organism>
<evidence type="ECO:0000256" key="2">
    <source>
        <dbReference type="ARBA" id="ARBA00022840"/>
    </source>
</evidence>
<dbReference type="SUPFAM" id="SSF111126">
    <property type="entry name" value="Ligand-binding domain in the NO signalling and Golgi transport"/>
    <property type="match status" value="1"/>
</dbReference>
<dbReference type="GO" id="GO:0005524">
    <property type="term" value="F:ATP binding"/>
    <property type="evidence" value="ECO:0007669"/>
    <property type="project" value="UniProtKB-KW"/>
</dbReference>
<dbReference type="Pfam" id="PF02830">
    <property type="entry name" value="V4R"/>
    <property type="match status" value="1"/>
</dbReference>
<evidence type="ECO:0000256" key="8">
    <source>
        <dbReference type="SAM" id="MobiDB-lite"/>
    </source>
</evidence>
<dbReference type="Gene3D" id="3.30.1380.20">
    <property type="entry name" value="Trafficking protein particle complex subunit 3"/>
    <property type="match status" value="1"/>
</dbReference>
<protein>
    <submittedName>
        <fullName evidence="10">Transcriptional regulatory protein XylR</fullName>
    </submittedName>
</protein>
<dbReference type="PROSITE" id="PS00688">
    <property type="entry name" value="SIGMA54_INTERACT_3"/>
    <property type="match status" value="1"/>
</dbReference>
<evidence type="ECO:0000256" key="7">
    <source>
        <dbReference type="ARBA" id="ARBA00023163"/>
    </source>
</evidence>
<dbReference type="SUPFAM" id="SSF52540">
    <property type="entry name" value="P-loop containing nucleoside triphosphate hydrolases"/>
    <property type="match status" value="1"/>
</dbReference>
<dbReference type="InterPro" id="IPR025662">
    <property type="entry name" value="Sigma_54_int_dom_ATP-bd_1"/>
</dbReference>
<dbReference type="PROSITE" id="PS00676">
    <property type="entry name" value="SIGMA54_INTERACT_2"/>
    <property type="match status" value="1"/>
</dbReference>
<name>A0A1C3RFG4_9PROT</name>
<feature type="region of interest" description="Disordered" evidence="8">
    <location>
        <begin position="220"/>
        <end position="243"/>
    </location>
</feature>
<dbReference type="Pfam" id="PF25601">
    <property type="entry name" value="AAA_lid_14"/>
    <property type="match status" value="1"/>
</dbReference>
<gene>
    <name evidence="10" type="primary">xylR</name>
    <name evidence="10" type="ORF">MTBPR1_160027</name>
</gene>
<evidence type="ECO:0000256" key="6">
    <source>
        <dbReference type="ARBA" id="ARBA00023159"/>
    </source>
</evidence>
<keyword evidence="3" id="KW-0902">Two-component regulatory system</keyword>
<dbReference type="InterPro" id="IPR024096">
    <property type="entry name" value="NO_sig/Golgi_transp_ligand-bd"/>
</dbReference>
<dbReference type="OrthoDB" id="9761019at2"/>
<evidence type="ECO:0000256" key="3">
    <source>
        <dbReference type="ARBA" id="ARBA00023012"/>
    </source>
</evidence>
<dbReference type="Gene3D" id="3.40.50.300">
    <property type="entry name" value="P-loop containing nucleotide triphosphate hydrolases"/>
    <property type="match status" value="1"/>
</dbReference>
<dbReference type="FunFam" id="3.40.50.300:FF:000006">
    <property type="entry name" value="DNA-binding transcriptional regulator NtrC"/>
    <property type="match status" value="1"/>
</dbReference>
<evidence type="ECO:0000313" key="10">
    <source>
        <dbReference type="EMBL" id="SCA56036.1"/>
    </source>
</evidence>
<dbReference type="STRING" id="1867952.MTBPR1_160027"/>
<dbReference type="InterPro" id="IPR058031">
    <property type="entry name" value="AAA_lid_NorR"/>
</dbReference>
<dbReference type="InterPro" id="IPR027417">
    <property type="entry name" value="P-loop_NTPase"/>
</dbReference>
<dbReference type="SMART" id="SM00989">
    <property type="entry name" value="V4R"/>
    <property type="match status" value="1"/>
</dbReference>
<dbReference type="Gene3D" id="1.10.8.60">
    <property type="match status" value="1"/>
</dbReference>
<dbReference type="PANTHER" id="PTHR32071">
    <property type="entry name" value="TRANSCRIPTIONAL REGULATORY PROTEIN"/>
    <property type="match status" value="1"/>
</dbReference>
<dbReference type="GO" id="GO:0000160">
    <property type="term" value="P:phosphorelay signal transduction system"/>
    <property type="evidence" value="ECO:0007669"/>
    <property type="project" value="UniProtKB-KW"/>
</dbReference>
<keyword evidence="2" id="KW-0067">ATP-binding</keyword>
<dbReference type="InterPro" id="IPR003593">
    <property type="entry name" value="AAA+_ATPase"/>
</dbReference>
<dbReference type="PROSITE" id="PS00675">
    <property type="entry name" value="SIGMA54_INTERACT_1"/>
    <property type="match status" value="1"/>
</dbReference>
<keyword evidence="1" id="KW-0547">Nucleotide-binding</keyword>
<evidence type="ECO:0000313" key="11">
    <source>
        <dbReference type="Proteomes" id="UP000231658"/>
    </source>
</evidence>
<dbReference type="PROSITE" id="PS50045">
    <property type="entry name" value="SIGMA54_INTERACT_4"/>
    <property type="match status" value="1"/>
</dbReference>
<dbReference type="GO" id="GO:0006355">
    <property type="term" value="P:regulation of DNA-templated transcription"/>
    <property type="evidence" value="ECO:0007669"/>
    <property type="project" value="InterPro"/>
</dbReference>
<evidence type="ECO:0000256" key="4">
    <source>
        <dbReference type="ARBA" id="ARBA00023015"/>
    </source>
</evidence>
<dbReference type="Pfam" id="PF06505">
    <property type="entry name" value="XylR_N"/>
    <property type="match status" value="1"/>
</dbReference>
<dbReference type="InterPro" id="IPR004096">
    <property type="entry name" value="V4R"/>
</dbReference>
<dbReference type="InterPro" id="IPR002078">
    <property type="entry name" value="Sigma_54_int"/>
</dbReference>
<dbReference type="GO" id="GO:0003677">
    <property type="term" value="F:DNA binding"/>
    <property type="evidence" value="ECO:0007669"/>
    <property type="project" value="UniProtKB-KW"/>
</dbReference>
<keyword evidence="11" id="KW-1185">Reference proteome</keyword>
<reference evidence="10 11" key="1">
    <citation type="submission" date="2016-07" db="EMBL/GenBank/DDBJ databases">
        <authorList>
            <person name="Lefevre C.T."/>
        </authorList>
    </citation>
    <scope>NUCLEOTIDE SEQUENCE [LARGE SCALE GENOMIC DNA]</scope>
    <source>
        <strain evidence="10">PR1</strain>
    </source>
</reference>
<dbReference type="EMBL" id="FLYE01000008">
    <property type="protein sequence ID" value="SCA56036.1"/>
    <property type="molecule type" value="Genomic_DNA"/>
</dbReference>
<proteinExistence type="predicted"/>
<dbReference type="Proteomes" id="UP000231658">
    <property type="component" value="Unassembled WGS sequence"/>
</dbReference>
<keyword evidence="7" id="KW-0804">Transcription</keyword>
<dbReference type="InterPro" id="IPR025943">
    <property type="entry name" value="Sigma_54_int_dom_ATP-bd_2"/>
</dbReference>
<sequence>MPHSKKSHESTKHPSIKGLGLPEYSDLMEQLRFTPNDGRIWLGTQRMILQHVVTMAALRKDMIETYGIEEARGILTRMGYTSGVTDAEMATQIRPNASHLDIMAVGPALHALEGVVSVEPVKLDIDVENGHFHTEFIWRDSAEVDAHLKHFPPSTDPVCWNLIGYACGHSTRFMGKRILYKEVECRAMGAEHCRVVGKPLRDWDDIDGIQYLTPDFQGENYQAPHKKTSTRVRSSFKQSETQEEPRTATFKSLVGASSGFQTVCHLLQKVASTDATVLFLGETGVGKGAFAKTLHEISERKEKPFIALNCAAIPDTLIESELFGVEKGAYTGASTSRAGRFERANNGTIFLDEVGTLTLTAQGKLLRALQDGEIERVGDEKIRNVDVRVIAATNVDLKEEVDEKRFREDLWFRLNVFPIRIPPLRERRDDIPLLMEVFLNKYIEKHKRNVTGFTERAVDALFNYHYPGNIRELENIIERAVILASNNAPIDLSHLFTSQEDYHSTMSVLNKEGGLTGNRASTHSQRAEFRDFVRQILDQNLPLEELENMIIGEAVIQAEGNLSEAGRSLGLTRAQTAYRYNKASKTTE</sequence>
<dbReference type="CDD" id="cd00009">
    <property type="entry name" value="AAA"/>
    <property type="match status" value="1"/>
</dbReference>
<accession>A0A1C3RFG4</accession>
<keyword evidence="5" id="KW-0238">DNA-binding</keyword>
<dbReference type="Pfam" id="PF00158">
    <property type="entry name" value="Sigma54_activat"/>
    <property type="match status" value="1"/>
</dbReference>
<dbReference type="AlphaFoldDB" id="A0A1C3RFG4"/>
<evidence type="ECO:0000256" key="5">
    <source>
        <dbReference type="ARBA" id="ARBA00023125"/>
    </source>
</evidence>
<dbReference type="InterPro" id="IPR025944">
    <property type="entry name" value="Sigma_54_int_dom_CS"/>
</dbReference>
<keyword evidence="4" id="KW-0805">Transcription regulation</keyword>